<feature type="transmembrane region" description="Helical" evidence="1">
    <location>
        <begin position="58"/>
        <end position="82"/>
    </location>
</feature>
<feature type="transmembrane region" description="Helical" evidence="1">
    <location>
        <begin position="109"/>
        <end position="132"/>
    </location>
</feature>
<feature type="transmembrane region" description="Helical" evidence="1">
    <location>
        <begin position="144"/>
        <end position="160"/>
    </location>
</feature>
<organism evidence="2 3">
    <name type="scientific">Brassica napus</name>
    <name type="common">Rape</name>
    <dbReference type="NCBI Taxonomy" id="3708"/>
    <lineage>
        <taxon>Eukaryota</taxon>
        <taxon>Viridiplantae</taxon>
        <taxon>Streptophyta</taxon>
        <taxon>Embryophyta</taxon>
        <taxon>Tracheophyta</taxon>
        <taxon>Spermatophyta</taxon>
        <taxon>Magnoliopsida</taxon>
        <taxon>eudicotyledons</taxon>
        <taxon>Gunneridae</taxon>
        <taxon>Pentapetalae</taxon>
        <taxon>rosids</taxon>
        <taxon>malvids</taxon>
        <taxon>Brassicales</taxon>
        <taxon>Brassicaceae</taxon>
        <taxon>Brassiceae</taxon>
        <taxon>Brassica</taxon>
    </lineage>
</organism>
<keyword evidence="1" id="KW-0812">Transmembrane</keyword>
<gene>
    <name evidence="2" type="ORF">HID58_061132</name>
</gene>
<dbReference type="PANTHER" id="PTHR35095">
    <property type="entry name" value="OS05G0143300 PROTEIN"/>
    <property type="match status" value="1"/>
</dbReference>
<accession>A0ABQ7ZYM4</accession>
<proteinExistence type="predicted"/>
<evidence type="ECO:0000313" key="2">
    <source>
        <dbReference type="EMBL" id="KAH0885036.1"/>
    </source>
</evidence>
<evidence type="ECO:0000256" key="1">
    <source>
        <dbReference type="SAM" id="Phobius"/>
    </source>
</evidence>
<sequence length="205" mass="22989">MSMRSAKLCLELLLTGKQLESEVRVLESLWQLLKLGVESKQPLGEEAKIYLRKVIQQLSGYCEGLLLSLLHISSIFMCGFFQQTIIKTLSWLPADRLRIQRSCGEIPELFTLISIMAAGTGSTALFTVICIFASRRVPFCTNKFFNTGLGFSLVILLWAVDRLGSLNQQLVLVVASKLATRTRVISEEAKATTSLYSYRKHLCSY</sequence>
<keyword evidence="1" id="KW-0472">Membrane</keyword>
<protein>
    <submittedName>
        <fullName evidence="2">Uncharacterized protein</fullName>
    </submittedName>
</protein>
<dbReference type="EMBL" id="JAGKQM010000014">
    <property type="protein sequence ID" value="KAH0885036.1"/>
    <property type="molecule type" value="Genomic_DNA"/>
</dbReference>
<reference evidence="2 3" key="1">
    <citation type="submission" date="2021-05" db="EMBL/GenBank/DDBJ databases">
        <title>Genome Assembly of Synthetic Allotetraploid Brassica napus Reveals Homoeologous Exchanges between Subgenomes.</title>
        <authorList>
            <person name="Davis J.T."/>
        </authorList>
    </citation>
    <scope>NUCLEOTIDE SEQUENCE [LARGE SCALE GENOMIC DNA]</scope>
    <source>
        <strain evidence="3">cv. Da-Ae</strain>
        <tissue evidence="2">Seedling</tissue>
    </source>
</reference>
<keyword evidence="3" id="KW-1185">Reference proteome</keyword>
<feature type="non-terminal residue" evidence="2">
    <location>
        <position position="205"/>
    </location>
</feature>
<keyword evidence="1" id="KW-1133">Transmembrane helix</keyword>
<name>A0ABQ7ZYM4_BRANA</name>
<dbReference type="PANTHER" id="PTHR35095:SF1">
    <property type="entry name" value="OS05G0143300 PROTEIN"/>
    <property type="match status" value="1"/>
</dbReference>
<comment type="caution">
    <text evidence="2">The sequence shown here is derived from an EMBL/GenBank/DDBJ whole genome shotgun (WGS) entry which is preliminary data.</text>
</comment>
<dbReference type="Proteomes" id="UP000824890">
    <property type="component" value="Unassembled WGS sequence"/>
</dbReference>
<evidence type="ECO:0000313" key="3">
    <source>
        <dbReference type="Proteomes" id="UP000824890"/>
    </source>
</evidence>